<sequence length="173" mass="19356">MSFWGTKGDSEAGFAIIIKEAGKSILIIKDQPKNEEEFGTPKRKTPGGFPKTPEEKDEKLSDFVLRKQRDETGVSAIHLSKKDGNDGRVPLCSVFIEGHSIHFFLMRHLSGEPTPGENILSAEFFSVEEVRSMIESDAFLRNHRIALEYFLSLGLNDIENINPALFGKTFSPN</sequence>
<evidence type="ECO:0000313" key="4">
    <source>
        <dbReference type="Proteomes" id="UP000179003"/>
    </source>
</evidence>
<dbReference type="InterPro" id="IPR015797">
    <property type="entry name" value="NUDIX_hydrolase-like_dom_sf"/>
</dbReference>
<protein>
    <recommendedName>
        <fullName evidence="2">Nudix hydrolase domain-containing protein</fullName>
    </recommendedName>
</protein>
<dbReference type="AlphaFoldDB" id="A0A1F5EJ28"/>
<evidence type="ECO:0000313" key="3">
    <source>
        <dbReference type="EMBL" id="OGD67412.1"/>
    </source>
</evidence>
<dbReference type="SUPFAM" id="SSF55811">
    <property type="entry name" value="Nudix"/>
    <property type="match status" value="1"/>
</dbReference>
<reference evidence="3 4" key="1">
    <citation type="journal article" date="2016" name="Nat. Commun.">
        <title>Thousands of microbial genomes shed light on interconnected biogeochemical processes in an aquifer system.</title>
        <authorList>
            <person name="Anantharaman K."/>
            <person name="Brown C.T."/>
            <person name="Hug L.A."/>
            <person name="Sharon I."/>
            <person name="Castelle C.J."/>
            <person name="Probst A.J."/>
            <person name="Thomas B.C."/>
            <person name="Singh A."/>
            <person name="Wilkins M.J."/>
            <person name="Karaoz U."/>
            <person name="Brodie E.L."/>
            <person name="Williams K.H."/>
            <person name="Hubbard S.S."/>
            <person name="Banfield J.F."/>
        </authorList>
    </citation>
    <scope>NUCLEOTIDE SEQUENCE [LARGE SCALE GENOMIC DNA]</scope>
</reference>
<organism evidence="3 4">
    <name type="scientific">Candidatus Campbellbacteria bacterium RIFOXYC2_FULL_35_25</name>
    <dbReference type="NCBI Taxonomy" id="1797582"/>
    <lineage>
        <taxon>Bacteria</taxon>
        <taxon>Candidatus Campbelliibacteriota</taxon>
    </lineage>
</organism>
<gene>
    <name evidence="3" type="ORF">A2442_02810</name>
</gene>
<feature type="compositionally biased region" description="Basic and acidic residues" evidence="1">
    <location>
        <begin position="52"/>
        <end position="61"/>
    </location>
</feature>
<feature type="compositionally biased region" description="Basic and acidic residues" evidence="1">
    <location>
        <begin position="30"/>
        <end position="40"/>
    </location>
</feature>
<dbReference type="Pfam" id="PF00293">
    <property type="entry name" value="NUDIX"/>
    <property type="match status" value="1"/>
</dbReference>
<dbReference type="Gene3D" id="3.90.79.10">
    <property type="entry name" value="Nucleoside Triphosphate Pyrophosphohydrolase"/>
    <property type="match status" value="1"/>
</dbReference>
<name>A0A1F5EJ28_9BACT</name>
<dbReference type="Proteomes" id="UP000179003">
    <property type="component" value="Unassembled WGS sequence"/>
</dbReference>
<evidence type="ECO:0000259" key="2">
    <source>
        <dbReference type="Pfam" id="PF00293"/>
    </source>
</evidence>
<dbReference type="InterPro" id="IPR000086">
    <property type="entry name" value="NUDIX_hydrolase_dom"/>
</dbReference>
<comment type="caution">
    <text evidence="3">The sequence shown here is derived from an EMBL/GenBank/DDBJ whole genome shotgun (WGS) entry which is preliminary data.</text>
</comment>
<proteinExistence type="predicted"/>
<feature type="region of interest" description="Disordered" evidence="1">
    <location>
        <begin position="30"/>
        <end position="61"/>
    </location>
</feature>
<feature type="domain" description="Nudix hydrolase" evidence="2">
    <location>
        <begin position="14"/>
        <end position="132"/>
    </location>
</feature>
<accession>A0A1F5EJ28</accession>
<evidence type="ECO:0000256" key="1">
    <source>
        <dbReference type="SAM" id="MobiDB-lite"/>
    </source>
</evidence>
<dbReference type="EMBL" id="MFAE01000005">
    <property type="protein sequence ID" value="OGD67412.1"/>
    <property type="molecule type" value="Genomic_DNA"/>
</dbReference>